<evidence type="ECO:0000313" key="5">
    <source>
        <dbReference type="Proteomes" id="UP001215216"/>
    </source>
</evidence>
<protein>
    <submittedName>
        <fullName evidence="4">Transporter substrate-binding domain-containing protein</fullName>
    </submittedName>
</protein>
<dbReference type="Pfam" id="PF00497">
    <property type="entry name" value="SBP_bac_3"/>
    <property type="match status" value="1"/>
</dbReference>
<dbReference type="InterPro" id="IPR001638">
    <property type="entry name" value="Solute-binding_3/MltF_N"/>
</dbReference>
<organism evidence="4 5">
    <name type="scientific">Arcanobacterium canis</name>
    <dbReference type="NCBI Taxonomy" id="999183"/>
    <lineage>
        <taxon>Bacteria</taxon>
        <taxon>Bacillati</taxon>
        <taxon>Actinomycetota</taxon>
        <taxon>Actinomycetes</taxon>
        <taxon>Actinomycetales</taxon>
        <taxon>Actinomycetaceae</taxon>
        <taxon>Arcanobacterium</taxon>
    </lineage>
</organism>
<evidence type="ECO:0000313" key="4">
    <source>
        <dbReference type="EMBL" id="WFM82685.1"/>
    </source>
</evidence>
<sequence>MKIKKIISLTTLALVVLSGCGQPSNPNPTPQAGMEFAVGFDQGYPPYGYLGNDGNYTGFDLDLAAEVARRNGWRFTAQPINWDTKDAELDTGAISAIWNGFTKEGREGHYTFSAPYMLNSQVVIVKAGSAITSLRALAGKNVVTQVDSAALDVLSTDQKALADTFASLQERDNYNTAFMELESGAVDAVACDLSIAEFQIAANPGAYVKITDPLSSEHYVVAFKKGRTALADAVTRTLREMSADGTAQRIAKKYAHDGLAWENWLLK</sequence>
<accession>A0ABY8FY41</accession>
<reference evidence="4 5" key="1">
    <citation type="submission" date="2023-03" db="EMBL/GenBank/DDBJ databases">
        <title>Complete genome of Arcanobacterium canis strain DSM 25104 isolated in 2010 from a canine otitis externa in Germany.</title>
        <authorList>
            <person name="Borowiak M."/>
            <person name="Kreitlow A."/>
            <person name="Malorny B."/>
            <person name="Laemmler C."/>
            <person name="Prenger-Berninghoff E."/>
            <person name="Ploetz M."/>
            <person name="Abdulmawjood A."/>
        </authorList>
    </citation>
    <scope>NUCLEOTIDE SEQUENCE [LARGE SCALE GENOMIC DNA]</scope>
    <source>
        <strain evidence="4 5">DSM 25104</strain>
    </source>
</reference>
<proteinExistence type="predicted"/>
<dbReference type="Gene3D" id="3.40.190.10">
    <property type="entry name" value="Periplasmic binding protein-like II"/>
    <property type="match status" value="2"/>
</dbReference>
<dbReference type="EMBL" id="CP121208">
    <property type="protein sequence ID" value="WFM82685.1"/>
    <property type="molecule type" value="Genomic_DNA"/>
</dbReference>
<dbReference type="PANTHER" id="PTHR35936">
    <property type="entry name" value="MEMBRANE-BOUND LYTIC MUREIN TRANSGLYCOSYLASE F"/>
    <property type="match status" value="1"/>
</dbReference>
<dbReference type="PANTHER" id="PTHR35936:SF34">
    <property type="entry name" value="ABC TRANSPORTER EXTRACELLULAR-BINDING PROTEIN YCKB-RELATED"/>
    <property type="match status" value="1"/>
</dbReference>
<dbReference type="RefSeq" id="WP_278012111.1">
    <property type="nucleotide sequence ID" value="NZ_CP121208.1"/>
</dbReference>
<dbReference type="SUPFAM" id="SSF53850">
    <property type="entry name" value="Periplasmic binding protein-like II"/>
    <property type="match status" value="1"/>
</dbReference>
<gene>
    <name evidence="4" type="ORF">P7079_04535</name>
</gene>
<evidence type="ECO:0000259" key="3">
    <source>
        <dbReference type="SMART" id="SM00062"/>
    </source>
</evidence>
<evidence type="ECO:0000256" key="2">
    <source>
        <dbReference type="SAM" id="SignalP"/>
    </source>
</evidence>
<dbReference type="SMART" id="SM00062">
    <property type="entry name" value="PBPb"/>
    <property type="match status" value="1"/>
</dbReference>
<dbReference type="PROSITE" id="PS51257">
    <property type="entry name" value="PROKAR_LIPOPROTEIN"/>
    <property type="match status" value="1"/>
</dbReference>
<keyword evidence="5" id="KW-1185">Reference proteome</keyword>
<feature type="chain" id="PRO_5045229725" evidence="2">
    <location>
        <begin position="24"/>
        <end position="267"/>
    </location>
</feature>
<dbReference type="Proteomes" id="UP001215216">
    <property type="component" value="Chromosome"/>
</dbReference>
<evidence type="ECO:0000256" key="1">
    <source>
        <dbReference type="ARBA" id="ARBA00022729"/>
    </source>
</evidence>
<name>A0ABY8FY41_9ACTO</name>
<keyword evidence="1 2" id="KW-0732">Signal</keyword>
<feature type="signal peptide" evidence="2">
    <location>
        <begin position="1"/>
        <end position="23"/>
    </location>
</feature>
<feature type="domain" description="Solute-binding protein family 3/N-terminal" evidence="3">
    <location>
        <begin position="35"/>
        <end position="257"/>
    </location>
</feature>